<dbReference type="PROSITE" id="PS51832">
    <property type="entry name" value="HD_GYP"/>
    <property type="match status" value="1"/>
</dbReference>
<proteinExistence type="predicted"/>
<dbReference type="RefSeq" id="WP_094606425.1">
    <property type="nucleotide sequence ID" value="NZ_CP155573.1"/>
</dbReference>
<dbReference type="PROSITE" id="PS50110">
    <property type="entry name" value="RESPONSE_REGULATORY"/>
    <property type="match status" value="1"/>
</dbReference>
<dbReference type="Pfam" id="PF00072">
    <property type="entry name" value="Response_reg"/>
    <property type="match status" value="1"/>
</dbReference>
<dbReference type="EMBL" id="CP155573">
    <property type="protein sequence ID" value="XFO68748.1"/>
    <property type="molecule type" value="Genomic_DNA"/>
</dbReference>
<protein>
    <submittedName>
        <fullName evidence="4">Cyclic di-GMP phosphodiesterase</fullName>
        <ecNumber evidence="4">3.1.4.-</ecNumber>
    </submittedName>
</protein>
<dbReference type="InterPro" id="IPR001789">
    <property type="entry name" value="Sig_transdc_resp-reg_receiver"/>
</dbReference>
<dbReference type="PANTHER" id="PTHR45228">
    <property type="entry name" value="CYCLIC DI-GMP PHOSPHODIESTERASE TM_0186-RELATED"/>
    <property type="match status" value="1"/>
</dbReference>
<sequence length="357" mass="40669">MDIKILVVDDSRTDRILIKNILDDYPVLFANDGIEAMDILGKEPNIDLIILDLNMPRMNGFEVLEAIKQNEDYKKIITLILTNYDEAENEIRGLELGAVDYIRKPLNLESLRKRIEIHGKLKNNSKLLEQSNAILEETVQKRTKELVLTRDITIHALITLLEVRDIESCNHTKRTQWMIKALCEQLKNKEPYCNILSDAYIKELFDTAPLHDIGKVGIPDSILLKPGKLTFEEFEIMKQHTTYGINALKYGVAEDSIPSFVETAIECIGGHHEKYDGSGYPKGLKGEDIPLPGRLMAIVDVYDALISKRVYKPAFKHEEALLLIKTEKGKHFDPNLVDAFLAIEEQIKEIAIKYTQA</sequence>
<dbReference type="SUPFAM" id="SSF52172">
    <property type="entry name" value="CheY-like"/>
    <property type="match status" value="1"/>
</dbReference>
<organism evidence="4 5">
    <name type="scientific">Sporomusa silvacetica DSM 10669</name>
    <dbReference type="NCBI Taxonomy" id="1123289"/>
    <lineage>
        <taxon>Bacteria</taxon>
        <taxon>Bacillati</taxon>
        <taxon>Bacillota</taxon>
        <taxon>Negativicutes</taxon>
        <taxon>Selenomonadales</taxon>
        <taxon>Sporomusaceae</taxon>
        <taxon>Sporomusa</taxon>
    </lineage>
</organism>
<dbReference type="Gene3D" id="1.10.3210.10">
    <property type="entry name" value="Hypothetical protein af1432"/>
    <property type="match status" value="1"/>
</dbReference>
<evidence type="ECO:0000259" key="2">
    <source>
        <dbReference type="PROSITE" id="PS50110"/>
    </source>
</evidence>
<dbReference type="Pfam" id="PF13487">
    <property type="entry name" value="HD_5"/>
    <property type="match status" value="1"/>
</dbReference>
<feature type="domain" description="Response regulatory" evidence="2">
    <location>
        <begin position="4"/>
        <end position="119"/>
    </location>
</feature>
<keyword evidence="1" id="KW-0597">Phosphoprotein</keyword>
<dbReference type="GO" id="GO:0016787">
    <property type="term" value="F:hydrolase activity"/>
    <property type="evidence" value="ECO:0007669"/>
    <property type="project" value="UniProtKB-KW"/>
</dbReference>
<dbReference type="PANTHER" id="PTHR45228:SF5">
    <property type="entry name" value="CYCLIC DI-GMP PHOSPHODIESTERASE VC_1348-RELATED"/>
    <property type="match status" value="1"/>
</dbReference>
<dbReference type="SMART" id="SM00448">
    <property type="entry name" value="REC"/>
    <property type="match status" value="1"/>
</dbReference>
<dbReference type="InterPro" id="IPR003607">
    <property type="entry name" value="HD/PDEase_dom"/>
</dbReference>
<name>A0ABZ3ITJ6_9FIRM</name>
<dbReference type="InterPro" id="IPR011006">
    <property type="entry name" value="CheY-like_superfamily"/>
</dbReference>
<accession>A0ABZ3ITJ6</accession>
<keyword evidence="5" id="KW-1185">Reference proteome</keyword>
<evidence type="ECO:0000313" key="4">
    <source>
        <dbReference type="EMBL" id="XFO68748.1"/>
    </source>
</evidence>
<dbReference type="SUPFAM" id="SSF109604">
    <property type="entry name" value="HD-domain/PDEase-like"/>
    <property type="match status" value="1"/>
</dbReference>
<evidence type="ECO:0000259" key="3">
    <source>
        <dbReference type="PROSITE" id="PS51832"/>
    </source>
</evidence>
<keyword evidence="4" id="KW-0378">Hydrolase</keyword>
<dbReference type="Gene3D" id="3.40.50.2300">
    <property type="match status" value="1"/>
</dbReference>
<dbReference type="InterPro" id="IPR052020">
    <property type="entry name" value="Cyclic_di-GMP/3'3'-cGAMP_PDE"/>
</dbReference>
<feature type="modified residue" description="4-aspartylphosphate" evidence="1">
    <location>
        <position position="52"/>
    </location>
</feature>
<evidence type="ECO:0000313" key="5">
    <source>
        <dbReference type="Proteomes" id="UP000216752"/>
    </source>
</evidence>
<gene>
    <name evidence="4" type="ORF">SPSIL_049710</name>
</gene>
<dbReference type="CDD" id="cd00077">
    <property type="entry name" value="HDc"/>
    <property type="match status" value="1"/>
</dbReference>
<dbReference type="InterPro" id="IPR037522">
    <property type="entry name" value="HD_GYP_dom"/>
</dbReference>
<reference evidence="4" key="1">
    <citation type="submission" date="2024-05" db="EMBL/GenBank/DDBJ databases">
        <title>Isolation and characterization of Sporomusa carbonis sp. nov., a carboxydotrophic hydrogenogen in the genus of Sporomusa isolated from a charcoal burning pile.</title>
        <authorList>
            <person name="Boeer T."/>
            <person name="Rosenbaum F."/>
            <person name="Eysell L."/>
            <person name="Mueller V."/>
            <person name="Daniel R."/>
            <person name="Poehlein A."/>
        </authorList>
    </citation>
    <scope>NUCLEOTIDE SEQUENCE [LARGE SCALE GENOMIC DNA]</scope>
    <source>
        <strain evidence="4">DSM 10669</strain>
    </source>
</reference>
<dbReference type="EC" id="3.1.4.-" evidence="4"/>
<evidence type="ECO:0000256" key="1">
    <source>
        <dbReference type="PROSITE-ProRule" id="PRU00169"/>
    </source>
</evidence>
<dbReference type="Proteomes" id="UP000216752">
    <property type="component" value="Chromosome"/>
</dbReference>
<feature type="domain" description="HD-GYP" evidence="3">
    <location>
        <begin position="146"/>
        <end position="356"/>
    </location>
</feature>